<keyword evidence="4" id="KW-0963">Cytoplasm</keyword>
<evidence type="ECO:0000256" key="10">
    <source>
        <dbReference type="ARBA" id="ARBA00047899"/>
    </source>
</evidence>
<feature type="compositionally biased region" description="Low complexity" evidence="13">
    <location>
        <begin position="110"/>
        <end position="120"/>
    </location>
</feature>
<protein>
    <recommendedName>
        <fullName evidence="3">non-specific serine/threonine protein kinase</fullName>
        <ecNumber evidence="3">2.7.11.1</ecNumber>
    </recommendedName>
</protein>
<dbReference type="AlphaFoldDB" id="A0A2T9YYQ6"/>
<dbReference type="Pfam" id="PF00786">
    <property type="entry name" value="PBD"/>
    <property type="match status" value="1"/>
</dbReference>
<evidence type="ECO:0000256" key="6">
    <source>
        <dbReference type="ARBA" id="ARBA00022679"/>
    </source>
</evidence>
<keyword evidence="7 12" id="KW-0547">Nucleotide-binding</keyword>
<gene>
    <name evidence="16" type="ORF">BB561_000498</name>
</gene>
<dbReference type="EC" id="2.7.11.1" evidence="3"/>
<dbReference type="CDD" id="cd01093">
    <property type="entry name" value="CRIB_PAK_like"/>
    <property type="match status" value="1"/>
</dbReference>
<comment type="catalytic activity">
    <reaction evidence="10">
        <text>L-threonyl-[protein] + ATP = O-phospho-L-threonyl-[protein] + ADP + H(+)</text>
        <dbReference type="Rhea" id="RHEA:46608"/>
        <dbReference type="Rhea" id="RHEA-COMP:11060"/>
        <dbReference type="Rhea" id="RHEA-COMP:11605"/>
        <dbReference type="ChEBI" id="CHEBI:15378"/>
        <dbReference type="ChEBI" id="CHEBI:30013"/>
        <dbReference type="ChEBI" id="CHEBI:30616"/>
        <dbReference type="ChEBI" id="CHEBI:61977"/>
        <dbReference type="ChEBI" id="CHEBI:456216"/>
        <dbReference type="EC" id="2.7.11.1"/>
    </reaction>
</comment>
<dbReference type="InterPro" id="IPR033923">
    <property type="entry name" value="PAK_BD"/>
</dbReference>
<dbReference type="STRING" id="133385.A0A2T9YYQ6"/>
<dbReference type="Gene3D" id="1.10.510.10">
    <property type="entry name" value="Transferase(Phosphotransferase) domain 1"/>
    <property type="match status" value="1"/>
</dbReference>
<dbReference type="GO" id="GO:0106310">
    <property type="term" value="F:protein serine kinase activity"/>
    <property type="evidence" value="ECO:0007669"/>
    <property type="project" value="RHEA"/>
</dbReference>
<feature type="region of interest" description="Disordered" evidence="13">
    <location>
        <begin position="608"/>
        <end position="644"/>
    </location>
</feature>
<comment type="similarity">
    <text evidence="2">Belongs to the protein kinase superfamily. STE Ser/Thr protein kinase family. STE20 subfamily.</text>
</comment>
<dbReference type="SMART" id="SM00220">
    <property type="entry name" value="S_TKc"/>
    <property type="match status" value="1"/>
</dbReference>
<proteinExistence type="inferred from homology"/>
<feature type="domain" description="CRIB" evidence="15">
    <location>
        <begin position="222"/>
        <end position="235"/>
    </location>
</feature>
<keyword evidence="5" id="KW-0723">Serine/threonine-protein kinase</keyword>
<evidence type="ECO:0000313" key="16">
    <source>
        <dbReference type="EMBL" id="PVU97482.1"/>
    </source>
</evidence>
<feature type="compositionally biased region" description="Polar residues" evidence="13">
    <location>
        <begin position="158"/>
        <end position="171"/>
    </location>
</feature>
<evidence type="ECO:0000256" key="7">
    <source>
        <dbReference type="ARBA" id="ARBA00022741"/>
    </source>
</evidence>
<accession>A0A2T9YYQ6</accession>
<evidence type="ECO:0000256" key="2">
    <source>
        <dbReference type="ARBA" id="ARBA00008874"/>
    </source>
</evidence>
<feature type="compositionally biased region" description="Polar residues" evidence="13">
    <location>
        <begin position="1"/>
        <end position="11"/>
    </location>
</feature>
<dbReference type="PROSITE" id="PS00108">
    <property type="entry name" value="PROTEIN_KINASE_ST"/>
    <property type="match status" value="1"/>
</dbReference>
<evidence type="ECO:0000256" key="9">
    <source>
        <dbReference type="ARBA" id="ARBA00022840"/>
    </source>
</evidence>
<reference evidence="16 17" key="1">
    <citation type="journal article" date="2018" name="MBio">
        <title>Comparative Genomics Reveals the Core Gene Toolbox for the Fungus-Insect Symbiosis.</title>
        <authorList>
            <person name="Wang Y."/>
            <person name="Stata M."/>
            <person name="Wang W."/>
            <person name="Stajich J.E."/>
            <person name="White M.M."/>
            <person name="Moncalvo J.M."/>
        </authorList>
    </citation>
    <scope>NUCLEOTIDE SEQUENCE [LARGE SCALE GENOMIC DNA]</scope>
    <source>
        <strain evidence="16 17">SWE-8-4</strain>
    </source>
</reference>
<dbReference type="GO" id="GO:0004674">
    <property type="term" value="F:protein serine/threonine kinase activity"/>
    <property type="evidence" value="ECO:0007669"/>
    <property type="project" value="UniProtKB-KW"/>
</dbReference>
<evidence type="ECO:0000256" key="12">
    <source>
        <dbReference type="PROSITE-ProRule" id="PRU10141"/>
    </source>
</evidence>
<keyword evidence="8" id="KW-0418">Kinase</keyword>
<dbReference type="Gene3D" id="3.30.200.20">
    <property type="entry name" value="Phosphorylase Kinase, domain 1"/>
    <property type="match status" value="1"/>
</dbReference>
<evidence type="ECO:0000259" key="15">
    <source>
        <dbReference type="PROSITE" id="PS50108"/>
    </source>
</evidence>
<feature type="binding site" evidence="12">
    <location>
        <position position="707"/>
    </location>
    <ligand>
        <name>ATP</name>
        <dbReference type="ChEBI" id="CHEBI:30616"/>
    </ligand>
</feature>
<dbReference type="PROSITE" id="PS00107">
    <property type="entry name" value="PROTEIN_KINASE_ATP"/>
    <property type="match status" value="1"/>
</dbReference>
<comment type="subcellular location">
    <subcellularLocation>
        <location evidence="1">Cytoplasm</location>
    </subcellularLocation>
</comment>
<comment type="catalytic activity">
    <reaction evidence="11">
        <text>L-seryl-[protein] + ATP = O-phospho-L-seryl-[protein] + ADP + H(+)</text>
        <dbReference type="Rhea" id="RHEA:17989"/>
        <dbReference type="Rhea" id="RHEA-COMP:9863"/>
        <dbReference type="Rhea" id="RHEA-COMP:11604"/>
        <dbReference type="ChEBI" id="CHEBI:15378"/>
        <dbReference type="ChEBI" id="CHEBI:29999"/>
        <dbReference type="ChEBI" id="CHEBI:30616"/>
        <dbReference type="ChEBI" id="CHEBI:83421"/>
        <dbReference type="ChEBI" id="CHEBI:456216"/>
        <dbReference type="EC" id="2.7.11.1"/>
    </reaction>
</comment>
<evidence type="ECO:0000256" key="1">
    <source>
        <dbReference type="ARBA" id="ARBA00004496"/>
    </source>
</evidence>
<evidence type="ECO:0000313" key="17">
    <source>
        <dbReference type="Proteomes" id="UP000245383"/>
    </source>
</evidence>
<name>A0A2T9YYQ6_9FUNG</name>
<dbReference type="Proteomes" id="UP000245383">
    <property type="component" value="Unassembled WGS sequence"/>
</dbReference>
<evidence type="ECO:0000256" key="13">
    <source>
        <dbReference type="SAM" id="MobiDB-lite"/>
    </source>
</evidence>
<feature type="compositionally biased region" description="Polar residues" evidence="13">
    <location>
        <begin position="81"/>
        <end position="104"/>
    </location>
</feature>
<dbReference type="InterPro" id="IPR000095">
    <property type="entry name" value="CRIB_dom"/>
</dbReference>
<dbReference type="InterPro" id="IPR017441">
    <property type="entry name" value="Protein_kinase_ATP_BS"/>
</dbReference>
<dbReference type="InterPro" id="IPR011009">
    <property type="entry name" value="Kinase-like_dom_sf"/>
</dbReference>
<keyword evidence="6" id="KW-0808">Transferase</keyword>
<organism evidence="16 17">
    <name type="scientific">Smittium simulii</name>
    <dbReference type="NCBI Taxonomy" id="133385"/>
    <lineage>
        <taxon>Eukaryota</taxon>
        <taxon>Fungi</taxon>
        <taxon>Fungi incertae sedis</taxon>
        <taxon>Zoopagomycota</taxon>
        <taxon>Kickxellomycotina</taxon>
        <taxon>Harpellomycetes</taxon>
        <taxon>Harpellales</taxon>
        <taxon>Legeriomycetaceae</taxon>
        <taxon>Smittium</taxon>
    </lineage>
</organism>
<evidence type="ECO:0000256" key="5">
    <source>
        <dbReference type="ARBA" id="ARBA00022527"/>
    </source>
</evidence>
<dbReference type="GO" id="GO:0005737">
    <property type="term" value="C:cytoplasm"/>
    <property type="evidence" value="ECO:0007669"/>
    <property type="project" value="UniProtKB-SubCell"/>
</dbReference>
<evidence type="ECO:0000256" key="8">
    <source>
        <dbReference type="ARBA" id="ARBA00022777"/>
    </source>
</evidence>
<keyword evidence="9 12" id="KW-0067">ATP-binding</keyword>
<feature type="compositionally biased region" description="Low complexity" evidence="13">
    <location>
        <begin position="132"/>
        <end position="157"/>
    </location>
</feature>
<dbReference type="InterPro" id="IPR036936">
    <property type="entry name" value="CRIB_dom_sf"/>
</dbReference>
<feature type="region of interest" description="Disordered" evidence="13">
    <location>
        <begin position="81"/>
        <end position="178"/>
    </location>
</feature>
<dbReference type="InterPro" id="IPR000719">
    <property type="entry name" value="Prot_kinase_dom"/>
</dbReference>
<evidence type="ECO:0000256" key="3">
    <source>
        <dbReference type="ARBA" id="ARBA00012513"/>
    </source>
</evidence>
<dbReference type="Gene3D" id="3.90.810.10">
    <property type="entry name" value="CRIB domain"/>
    <property type="match status" value="1"/>
</dbReference>
<feature type="region of interest" description="Disordered" evidence="13">
    <location>
        <begin position="534"/>
        <end position="568"/>
    </location>
</feature>
<dbReference type="SUPFAM" id="SSF56112">
    <property type="entry name" value="Protein kinase-like (PK-like)"/>
    <property type="match status" value="1"/>
</dbReference>
<dbReference type="CDD" id="cd06614">
    <property type="entry name" value="STKc_PAK"/>
    <property type="match status" value="1"/>
</dbReference>
<keyword evidence="17" id="KW-1185">Reference proteome</keyword>
<dbReference type="FunFam" id="3.30.200.20:FF:000705">
    <property type="entry name" value="Non-specific serine/threonine protein kinase"/>
    <property type="match status" value="1"/>
</dbReference>
<evidence type="ECO:0000256" key="4">
    <source>
        <dbReference type="ARBA" id="ARBA00022490"/>
    </source>
</evidence>
<dbReference type="FunFam" id="1.10.510.10:FF:000011">
    <property type="entry name" value="Non-specific serine/threonine protein kinase"/>
    <property type="match status" value="1"/>
</dbReference>
<dbReference type="EMBL" id="MBFR01000011">
    <property type="protein sequence ID" value="PVU97482.1"/>
    <property type="molecule type" value="Genomic_DNA"/>
</dbReference>
<dbReference type="OrthoDB" id="248923at2759"/>
<evidence type="ECO:0000259" key="14">
    <source>
        <dbReference type="PROSITE" id="PS50011"/>
    </source>
</evidence>
<dbReference type="Pfam" id="PF00069">
    <property type="entry name" value="Pkinase"/>
    <property type="match status" value="1"/>
</dbReference>
<evidence type="ECO:0000256" key="11">
    <source>
        <dbReference type="ARBA" id="ARBA00048679"/>
    </source>
</evidence>
<dbReference type="PANTHER" id="PTHR45832:SF22">
    <property type="entry name" value="SERINE_THREONINE-PROTEIN KINASE SAMKA-RELATED"/>
    <property type="match status" value="1"/>
</dbReference>
<feature type="compositionally biased region" description="Polar residues" evidence="13">
    <location>
        <begin position="39"/>
        <end position="67"/>
    </location>
</feature>
<dbReference type="PROSITE" id="PS50011">
    <property type="entry name" value="PROTEIN_KINASE_DOM"/>
    <property type="match status" value="1"/>
</dbReference>
<dbReference type="InterPro" id="IPR051931">
    <property type="entry name" value="PAK3-like"/>
</dbReference>
<dbReference type="SMART" id="SM00285">
    <property type="entry name" value="PBD"/>
    <property type="match status" value="1"/>
</dbReference>
<dbReference type="GO" id="GO:0005524">
    <property type="term" value="F:ATP binding"/>
    <property type="evidence" value="ECO:0007669"/>
    <property type="project" value="UniProtKB-UniRule"/>
</dbReference>
<dbReference type="PROSITE" id="PS50108">
    <property type="entry name" value="CRIB"/>
    <property type="match status" value="1"/>
</dbReference>
<feature type="compositionally biased region" description="Polar residues" evidence="13">
    <location>
        <begin position="632"/>
        <end position="642"/>
    </location>
</feature>
<dbReference type="InterPro" id="IPR008271">
    <property type="entry name" value="Ser/Thr_kinase_AS"/>
</dbReference>
<feature type="region of interest" description="Disordered" evidence="13">
    <location>
        <begin position="1"/>
        <end position="67"/>
    </location>
</feature>
<sequence>MGSQQTLSEIENSYEKVDNSTFTQEDSHIPNPVIGLLDTQPQPITLEPSFSLNPSVEPTQQPHNSSSEAIITDSNINFSATISHPSPVSSQHNIPTKLNASNSSIKRDQPSSPAPQSSKPLLEHRRAPPIPKKSGSPKSPHPLSSPSLNINSSNTLSENTTCTDSQLASKTTDPKLQPNFFLGSLSPVQSEPPQYKSSIKGVINNLVNSVSDLLSGDKKTEISAPYNPVHLTHVGINNRTGEFTGLPKEWSNLLRDAGISKQDQEANKETVIKVMEFYQKSTKYESQEVWNKMAKATYSNGINTDSTLDKKPADLTVSSKSPQFSDNSITFENPSIVSAQNFQDTKLPPQLPPIDKLSKIFDNDQSLADLAFTQQNPHLLPSTNSYQQQLTTINSAHFIPTTTVSTENLQHKIYRSADALPLPQIPFSHDSTNVFSQNAKSSEPHANSLNSTIPTVPIISVNDNNTIPPTPVIPLLSSSVSDSESIPLSEVQSNLQSLVHSQHSSVAGNPSISSLSSSENFVNIKRQQSLNSLNRTSDTSYTTNQNGFKPITPSNINKSTSNNNVSQNTLLPGINTNIDYASTNLNQNNVHYGAKYINQPQSQHLLNNSRLQNPSLPQPHPQLAPQYRAPSVPQNQQVSFQETPLMRQKTIKNEPSKQEIINRLRLICNNNDPTKLFRNMVKIGQGASGGVYTAQPAGSNMMVAIKKMNLDLQPKKELIINEILVMRESKHKNIVNFIDSFLYIDDLWVVMEYMEGGSLTDVVTATCMTQSQIATVCRETLEGLEHLHSKGVIHRDIKSDNILLSLNGNIKLTDFGFCAQLGEDIYHKRTTMVGTPYWMAPEVVTRKTYDSKVDIWSLGIMSIEMISGEPPYLNENPIRALYLIATNGTPEIPNFESLSLVYRDFLLKCLDVNPEQRPSASSLLSHPFIQKAGPLSCLSPLIQAARENK</sequence>
<dbReference type="PANTHER" id="PTHR45832">
    <property type="entry name" value="SERINE/THREONINE-PROTEIN KINASE SAMKA-RELATED-RELATED"/>
    <property type="match status" value="1"/>
</dbReference>
<feature type="domain" description="Protein kinase" evidence="14">
    <location>
        <begin position="677"/>
        <end position="929"/>
    </location>
</feature>
<comment type="caution">
    <text evidence="16">The sequence shown here is derived from an EMBL/GenBank/DDBJ whole genome shotgun (WGS) entry which is preliminary data.</text>
</comment>